<protein>
    <submittedName>
        <fullName evidence="1">Uncharacterized protein</fullName>
    </submittedName>
</protein>
<gene>
    <name evidence="1" type="ORF">GARC_2984</name>
</gene>
<keyword evidence="2" id="KW-1185">Reference proteome</keyword>
<comment type="caution">
    <text evidence="1">The sequence shown here is derived from an EMBL/GenBank/DDBJ whole genome shotgun (WGS) entry which is preliminary data.</text>
</comment>
<evidence type="ECO:0000313" key="1">
    <source>
        <dbReference type="EMBL" id="GAC19947.1"/>
    </source>
</evidence>
<reference evidence="1 2" key="1">
    <citation type="journal article" date="2017" name="Antonie Van Leeuwenhoek">
        <title>Rhizobium rhizosphaerae sp. nov., a novel species isolated from rice rhizosphere.</title>
        <authorList>
            <person name="Zhao J.J."/>
            <person name="Zhang J."/>
            <person name="Zhang R.J."/>
            <person name="Zhang C.W."/>
            <person name="Yin H.Q."/>
            <person name="Zhang X.X."/>
        </authorList>
    </citation>
    <scope>NUCLEOTIDE SEQUENCE [LARGE SCALE GENOMIC DNA]</scope>
    <source>
        <strain evidence="1 2">BSs20135</strain>
    </source>
</reference>
<dbReference type="EMBL" id="BAEO01000043">
    <property type="protein sequence ID" value="GAC19947.1"/>
    <property type="molecule type" value="Genomic_DNA"/>
</dbReference>
<accession>K6YP50</accession>
<organism evidence="1 2">
    <name type="scientific">Paraglaciecola arctica BSs20135</name>
    <dbReference type="NCBI Taxonomy" id="493475"/>
    <lineage>
        <taxon>Bacteria</taxon>
        <taxon>Pseudomonadati</taxon>
        <taxon>Pseudomonadota</taxon>
        <taxon>Gammaproteobacteria</taxon>
        <taxon>Alteromonadales</taxon>
        <taxon>Alteromonadaceae</taxon>
        <taxon>Paraglaciecola</taxon>
    </lineage>
</organism>
<dbReference type="STRING" id="493475.GARC_2984"/>
<name>K6YP50_9ALTE</name>
<dbReference type="AlphaFoldDB" id="K6YP50"/>
<dbReference type="RefSeq" id="WP_007621370.1">
    <property type="nucleotide sequence ID" value="NZ_BAEO01000043.1"/>
</dbReference>
<proteinExistence type="predicted"/>
<dbReference type="Proteomes" id="UP000006327">
    <property type="component" value="Unassembled WGS sequence"/>
</dbReference>
<evidence type="ECO:0000313" key="2">
    <source>
        <dbReference type="Proteomes" id="UP000006327"/>
    </source>
</evidence>
<sequence>MNFNQLLSDVYFVSLRVFMGNVLLVTSLLVLGLSGCAQSRVVASDPTELKKNDSKYAFGEKCEDAKYQLDKTVEEGQLSNLEELKRNIELYCVWRRN</sequence>